<protein>
    <submittedName>
        <fullName evidence="3">Helix-turn-helix domain-containing protein</fullName>
    </submittedName>
</protein>
<dbReference type="EMBL" id="JBDIVE010000003">
    <property type="protein sequence ID" value="MEN3068541.1"/>
    <property type="molecule type" value="Genomic_DNA"/>
</dbReference>
<dbReference type="InterPro" id="IPR001387">
    <property type="entry name" value="Cro/C1-type_HTH"/>
</dbReference>
<evidence type="ECO:0000259" key="2">
    <source>
        <dbReference type="SMART" id="SM00530"/>
    </source>
</evidence>
<keyword evidence="1" id="KW-1133">Transmembrane helix</keyword>
<dbReference type="InterPro" id="IPR010982">
    <property type="entry name" value="Lambda_DNA-bd_dom_sf"/>
</dbReference>
<accession>A0ABU9YXP2</accession>
<reference evidence="3 4" key="1">
    <citation type="journal article" date="2018" name="Int. J. Syst. Evol. Microbiol.">
        <title>Uliginosibacterium sediminicola sp. nov., isolated from freshwater sediment.</title>
        <authorList>
            <person name="Hwang W.M."/>
            <person name="Kim S.M."/>
            <person name="Kang K."/>
            <person name="Ahn T.Y."/>
        </authorList>
    </citation>
    <scope>NUCLEOTIDE SEQUENCE [LARGE SCALE GENOMIC DNA]</scope>
    <source>
        <strain evidence="3 4">M1-21</strain>
    </source>
</reference>
<name>A0ABU9YXP2_9RHOO</name>
<dbReference type="Proteomes" id="UP001410394">
    <property type="component" value="Unassembled WGS sequence"/>
</dbReference>
<keyword evidence="1" id="KW-0812">Transmembrane</keyword>
<evidence type="ECO:0000313" key="3">
    <source>
        <dbReference type="EMBL" id="MEN3068541.1"/>
    </source>
</evidence>
<sequence length="327" mass="33564">MSQEPELEAVAATPAVEQNPWHLLAEARTALGMSIADVALHLKLTPRQVEAMEAGELQHLPGPAFARGFVRNYARFLNLDPALFSVLLDAPRESAAPIGVMSLGQMPGPRGWKFSALPALGLAVVLLALAVAGWHFGWFEPRDEQYLADVMAQSIALADDQASLPLQSASASSASVPPAVGSAPVLEIQAPSAVVVAAAGALASAPVAPPVAAPVVLPSAPVAAAASVAAASHSAARSSSSASSSAPKGARRLRMNFEADAWVEVRDATGNVLHSRLNSAGTVLEIAGLPPFELVVGNAAHVKLALDGKAIDLTPSIRNTVARLSLP</sequence>
<keyword evidence="1" id="KW-0472">Membrane</keyword>
<proteinExistence type="predicted"/>
<dbReference type="SMART" id="SM00530">
    <property type="entry name" value="HTH_XRE"/>
    <property type="match status" value="1"/>
</dbReference>
<evidence type="ECO:0000256" key="1">
    <source>
        <dbReference type="SAM" id="Phobius"/>
    </source>
</evidence>
<dbReference type="PANTHER" id="PTHR34475">
    <property type="match status" value="1"/>
</dbReference>
<dbReference type="InterPro" id="IPR025194">
    <property type="entry name" value="RodZ-like_C"/>
</dbReference>
<dbReference type="PANTHER" id="PTHR34475:SF1">
    <property type="entry name" value="CYTOSKELETON PROTEIN RODZ"/>
    <property type="match status" value="1"/>
</dbReference>
<dbReference type="CDD" id="cd00093">
    <property type="entry name" value="HTH_XRE"/>
    <property type="match status" value="1"/>
</dbReference>
<comment type="caution">
    <text evidence="3">The sequence shown here is derived from an EMBL/GenBank/DDBJ whole genome shotgun (WGS) entry which is preliminary data.</text>
</comment>
<dbReference type="Gene3D" id="1.10.260.40">
    <property type="entry name" value="lambda repressor-like DNA-binding domains"/>
    <property type="match status" value="1"/>
</dbReference>
<dbReference type="InterPro" id="IPR050400">
    <property type="entry name" value="Bact_Cytoskel_RodZ"/>
</dbReference>
<evidence type="ECO:0000313" key="4">
    <source>
        <dbReference type="Proteomes" id="UP001410394"/>
    </source>
</evidence>
<gene>
    <name evidence="3" type="ORF">ABDB84_08620</name>
</gene>
<dbReference type="Pfam" id="PF13413">
    <property type="entry name" value="HTH_25"/>
    <property type="match status" value="1"/>
</dbReference>
<feature type="domain" description="HTH cro/C1-type" evidence="2">
    <location>
        <begin position="23"/>
        <end position="84"/>
    </location>
</feature>
<keyword evidence="4" id="KW-1185">Reference proteome</keyword>
<feature type="transmembrane region" description="Helical" evidence="1">
    <location>
        <begin position="116"/>
        <end position="138"/>
    </location>
</feature>
<dbReference type="RefSeq" id="WP_345919307.1">
    <property type="nucleotide sequence ID" value="NZ_JBDIVE010000003.1"/>
</dbReference>
<organism evidence="3 4">
    <name type="scientific">Uliginosibacterium sediminicola</name>
    <dbReference type="NCBI Taxonomy" id="2024550"/>
    <lineage>
        <taxon>Bacteria</taxon>
        <taxon>Pseudomonadati</taxon>
        <taxon>Pseudomonadota</taxon>
        <taxon>Betaproteobacteria</taxon>
        <taxon>Rhodocyclales</taxon>
        <taxon>Zoogloeaceae</taxon>
        <taxon>Uliginosibacterium</taxon>
    </lineage>
</organism>
<dbReference type="Pfam" id="PF13464">
    <property type="entry name" value="RodZ_C"/>
    <property type="match status" value="1"/>
</dbReference>